<feature type="chain" id="PRO_5040342517" evidence="2">
    <location>
        <begin position="20"/>
        <end position="480"/>
    </location>
</feature>
<evidence type="ECO:0000256" key="2">
    <source>
        <dbReference type="SAM" id="SignalP"/>
    </source>
</evidence>
<keyword evidence="5" id="KW-1185">Reference proteome</keyword>
<dbReference type="InterPro" id="IPR011042">
    <property type="entry name" value="6-blade_b-propeller_TolB-like"/>
</dbReference>
<comment type="caution">
    <text evidence="4">The sequence shown here is derived from an EMBL/GenBank/DDBJ whole genome shotgun (WGS) entry which is preliminary data.</text>
</comment>
<accession>A0A9P4TUT9</accession>
<reference evidence="4" key="1">
    <citation type="journal article" date="2020" name="Stud. Mycol.">
        <title>101 Dothideomycetes genomes: a test case for predicting lifestyles and emergence of pathogens.</title>
        <authorList>
            <person name="Haridas S."/>
            <person name="Albert R."/>
            <person name="Binder M."/>
            <person name="Bloem J."/>
            <person name="Labutti K."/>
            <person name="Salamov A."/>
            <person name="Andreopoulos B."/>
            <person name="Baker S."/>
            <person name="Barry K."/>
            <person name="Bills G."/>
            <person name="Bluhm B."/>
            <person name="Cannon C."/>
            <person name="Castanera R."/>
            <person name="Culley D."/>
            <person name="Daum C."/>
            <person name="Ezra D."/>
            <person name="Gonzalez J."/>
            <person name="Henrissat B."/>
            <person name="Kuo A."/>
            <person name="Liang C."/>
            <person name="Lipzen A."/>
            <person name="Lutzoni F."/>
            <person name="Magnuson J."/>
            <person name="Mondo S."/>
            <person name="Nolan M."/>
            <person name="Ohm R."/>
            <person name="Pangilinan J."/>
            <person name="Park H.-J."/>
            <person name="Ramirez L."/>
            <person name="Alfaro M."/>
            <person name="Sun H."/>
            <person name="Tritt A."/>
            <person name="Yoshinaga Y."/>
            <person name="Zwiers L.-H."/>
            <person name="Turgeon B."/>
            <person name="Goodwin S."/>
            <person name="Spatafora J."/>
            <person name="Crous P."/>
            <person name="Grigoriev I."/>
        </authorList>
    </citation>
    <scope>NUCLEOTIDE SEQUENCE</scope>
    <source>
        <strain evidence="4">CBS 130266</strain>
    </source>
</reference>
<evidence type="ECO:0000259" key="3">
    <source>
        <dbReference type="Pfam" id="PF22807"/>
    </source>
</evidence>
<evidence type="ECO:0000313" key="5">
    <source>
        <dbReference type="Proteomes" id="UP000800235"/>
    </source>
</evidence>
<dbReference type="Gene3D" id="2.120.10.30">
    <property type="entry name" value="TolB, C-terminal domain"/>
    <property type="match status" value="1"/>
</dbReference>
<dbReference type="AlphaFoldDB" id="A0A9P4TUT9"/>
<dbReference type="OrthoDB" id="507128at2759"/>
<sequence>MARLSILATAALLLQSTRAQSSSSACSATLSASYAAPSVASGYQAKLVANKLTKPRSIIFDSEGHLLVVESGKGITSLTLRDDGNGCVGLSGTQAIINDKSLNHGIEMSTNGKTLYASNSGSVYSWDFDAQAQKNTSTPRELVVGMVNTDHTTRTLMLSRKVNGRLLVSRGSTSNIDSLAQDITSGHSQIRAFDIGALGSDRAAYQFDDEGTLLGWGLRNSVGLAEHPITGGIFSVENSVDEMERQGKDIHESNPGEEMNFHGYLNGTRYAGQGQNYGYPTCYAAWNVSDIPENQSLKPGVQFAIGNLNGTASDSACQNDHVAPVLAFPSHWAPLDLKFNAEGTTAWVTSHGSWNKDRPDGYLVYAIAFSPSTGMPTEPADSMKAVIPIMRNPDNSKCPTGCFRPVGLAFDRMGRLFMSSDSTGEIYMITKTDGKSVASATPTAGAPASTSSPAAASGFAVSTAGLGLVGVVMAIMSWLF</sequence>
<dbReference type="InterPro" id="IPR054539">
    <property type="entry name" value="Beta-prop_PDH"/>
</dbReference>
<keyword evidence="1" id="KW-0812">Transmembrane</keyword>
<proteinExistence type="predicted"/>
<feature type="transmembrane region" description="Helical" evidence="1">
    <location>
        <begin position="459"/>
        <end position="479"/>
    </location>
</feature>
<keyword evidence="1" id="KW-0472">Membrane</keyword>
<name>A0A9P4TUT9_9PEZI</name>
<evidence type="ECO:0000256" key="1">
    <source>
        <dbReference type="SAM" id="Phobius"/>
    </source>
</evidence>
<keyword evidence="1" id="KW-1133">Transmembrane helix</keyword>
<dbReference type="InterPro" id="IPR011041">
    <property type="entry name" value="Quinoprot_gluc/sorb_DH_b-prop"/>
</dbReference>
<gene>
    <name evidence="4" type="ORF">EJ08DRAFT_595284</name>
</gene>
<dbReference type="SUPFAM" id="SSF50952">
    <property type="entry name" value="Soluble quinoprotein glucose dehydrogenase"/>
    <property type="match status" value="1"/>
</dbReference>
<dbReference type="Pfam" id="PF22807">
    <property type="entry name" value="TrAA12"/>
    <property type="match status" value="1"/>
</dbReference>
<feature type="signal peptide" evidence="2">
    <location>
        <begin position="1"/>
        <end position="19"/>
    </location>
</feature>
<keyword evidence="2" id="KW-0732">Signal</keyword>
<feature type="domain" description="Pyrroloquinoline quinone-dependent pyranose dehydrogenase beta-propeller" evidence="3">
    <location>
        <begin position="37"/>
        <end position="431"/>
    </location>
</feature>
<evidence type="ECO:0000313" key="4">
    <source>
        <dbReference type="EMBL" id="KAF2424223.1"/>
    </source>
</evidence>
<organism evidence="4 5">
    <name type="scientific">Tothia fuscella</name>
    <dbReference type="NCBI Taxonomy" id="1048955"/>
    <lineage>
        <taxon>Eukaryota</taxon>
        <taxon>Fungi</taxon>
        <taxon>Dikarya</taxon>
        <taxon>Ascomycota</taxon>
        <taxon>Pezizomycotina</taxon>
        <taxon>Dothideomycetes</taxon>
        <taxon>Pleosporomycetidae</taxon>
        <taxon>Venturiales</taxon>
        <taxon>Cylindrosympodiaceae</taxon>
        <taxon>Tothia</taxon>
    </lineage>
</organism>
<dbReference type="Proteomes" id="UP000800235">
    <property type="component" value="Unassembled WGS sequence"/>
</dbReference>
<dbReference type="EMBL" id="MU007076">
    <property type="protein sequence ID" value="KAF2424223.1"/>
    <property type="molecule type" value="Genomic_DNA"/>
</dbReference>
<protein>
    <submittedName>
        <fullName evidence="4">Soluble quino protein glucose dehydrogenase</fullName>
    </submittedName>
</protein>